<dbReference type="PANTHER" id="PTHR30302">
    <property type="entry name" value="HYDROGENASE 1 MATURATION PROTEASE"/>
    <property type="match status" value="1"/>
</dbReference>
<organism evidence="7 8">
    <name type="scientific">Centipeda periodontii DSM 2778</name>
    <dbReference type="NCBI Taxonomy" id="888060"/>
    <lineage>
        <taxon>Bacteria</taxon>
        <taxon>Bacillati</taxon>
        <taxon>Bacillota</taxon>
        <taxon>Negativicutes</taxon>
        <taxon>Selenomonadales</taxon>
        <taxon>Selenomonadaceae</taxon>
        <taxon>Centipeda</taxon>
    </lineage>
</organism>
<dbReference type="PRINTS" id="PR00446">
    <property type="entry name" value="HYDRGNUPTAKE"/>
</dbReference>
<name>F5RK00_9FIRM</name>
<dbReference type="AlphaFoldDB" id="F5RK00"/>
<comment type="caution">
    <text evidence="7">The sequence shown here is derived from an EMBL/GenBank/DDBJ whole genome shotgun (WGS) entry which is preliminary data.</text>
</comment>
<dbReference type="HOGENOM" id="CLU_099037_0_0_9"/>
<evidence type="ECO:0000256" key="5">
    <source>
        <dbReference type="ARBA" id="ARBA00022750"/>
    </source>
</evidence>
<keyword evidence="6" id="KW-0378">Hydrolase</keyword>
<dbReference type="CDD" id="cd06062">
    <property type="entry name" value="H2MP_MemB-H2up"/>
    <property type="match status" value="1"/>
</dbReference>
<evidence type="ECO:0000256" key="6">
    <source>
        <dbReference type="ARBA" id="ARBA00022801"/>
    </source>
</evidence>
<evidence type="ECO:0000256" key="4">
    <source>
        <dbReference type="ARBA" id="ARBA00022723"/>
    </source>
</evidence>
<keyword evidence="2" id="KW-0533">Nickel</keyword>
<keyword evidence="3 7" id="KW-0645">Protease</keyword>
<evidence type="ECO:0000313" key="8">
    <source>
        <dbReference type="Proteomes" id="UP000004067"/>
    </source>
</evidence>
<evidence type="ECO:0000256" key="2">
    <source>
        <dbReference type="ARBA" id="ARBA00022596"/>
    </source>
</evidence>
<dbReference type="PANTHER" id="PTHR30302:SF1">
    <property type="entry name" value="HYDROGENASE 2 MATURATION PROTEASE"/>
    <property type="match status" value="1"/>
</dbReference>
<dbReference type="OrthoDB" id="9794619at2"/>
<dbReference type="InterPro" id="IPR023430">
    <property type="entry name" value="Pept_HybD-like_dom_sf"/>
</dbReference>
<proteinExistence type="inferred from homology"/>
<dbReference type="SUPFAM" id="SSF53163">
    <property type="entry name" value="HybD-like"/>
    <property type="match status" value="1"/>
</dbReference>
<sequence>MRVIHDQLVAVAPVTVLGIGNIILRDEGFGVRAMEYLDEHYRFSHDVRLLDGGTLGPELLHFVTGTEKLLILDAVAGDAPAGTIYRFEDDAVMVHFQEKMSSHEIGIQDVLAWLTVTDRAIPNVVVLGMQPYEVTAGLSLSPEMAAALPLFAHRAVEELVRWGIVPAKRRQKKLRSA</sequence>
<evidence type="ECO:0000256" key="1">
    <source>
        <dbReference type="ARBA" id="ARBA00006814"/>
    </source>
</evidence>
<dbReference type="FunFam" id="3.40.50.1450:FF:000002">
    <property type="entry name" value="Hydrogenase 1 maturation protease"/>
    <property type="match status" value="1"/>
</dbReference>
<dbReference type="GO" id="GO:0008047">
    <property type="term" value="F:enzyme activator activity"/>
    <property type="evidence" value="ECO:0007669"/>
    <property type="project" value="InterPro"/>
</dbReference>
<dbReference type="EMBL" id="AFHQ01000022">
    <property type="protein sequence ID" value="EGK61252.1"/>
    <property type="molecule type" value="Genomic_DNA"/>
</dbReference>
<dbReference type="NCBIfam" id="TIGR00072">
    <property type="entry name" value="hydrog_prot"/>
    <property type="match status" value="1"/>
</dbReference>
<keyword evidence="5" id="KW-0064">Aspartyl protease</keyword>
<dbReference type="InterPro" id="IPR000671">
    <property type="entry name" value="Peptidase_A31"/>
</dbReference>
<dbReference type="GO" id="GO:0046872">
    <property type="term" value="F:metal ion binding"/>
    <property type="evidence" value="ECO:0007669"/>
    <property type="project" value="UniProtKB-KW"/>
</dbReference>
<evidence type="ECO:0000256" key="3">
    <source>
        <dbReference type="ARBA" id="ARBA00022670"/>
    </source>
</evidence>
<reference evidence="7 8" key="1">
    <citation type="submission" date="2011-04" db="EMBL/GenBank/DDBJ databases">
        <authorList>
            <person name="Muzny D."/>
            <person name="Qin X."/>
            <person name="Deng J."/>
            <person name="Jiang H."/>
            <person name="Liu Y."/>
            <person name="Qu J."/>
            <person name="Song X.-Z."/>
            <person name="Zhang L."/>
            <person name="Thornton R."/>
            <person name="Coyle M."/>
            <person name="Francisco L."/>
            <person name="Jackson L."/>
            <person name="Javaid M."/>
            <person name="Korchina V."/>
            <person name="Kovar C."/>
            <person name="Mata R."/>
            <person name="Mathew T."/>
            <person name="Ngo R."/>
            <person name="Nguyen L."/>
            <person name="Nguyen N."/>
            <person name="Okwuonu G."/>
            <person name="Ongeri F."/>
            <person name="Pham C."/>
            <person name="Simmons D."/>
            <person name="Wilczek-Boney K."/>
            <person name="Hale W."/>
            <person name="Jakkamsetti A."/>
            <person name="Pham P."/>
            <person name="Ruth R."/>
            <person name="San Lucas F."/>
            <person name="Warren J."/>
            <person name="Zhang J."/>
            <person name="Zhao Z."/>
            <person name="Zhou C."/>
            <person name="Zhu D."/>
            <person name="Lee S."/>
            <person name="Bess C."/>
            <person name="Blankenburg K."/>
            <person name="Forbes L."/>
            <person name="Fu Q."/>
            <person name="Gubbala S."/>
            <person name="Hirani K."/>
            <person name="Jayaseelan J.C."/>
            <person name="Lara F."/>
            <person name="Munidasa M."/>
            <person name="Palculict T."/>
            <person name="Patil S."/>
            <person name="Pu L.-L."/>
            <person name="Saada N."/>
            <person name="Tang L."/>
            <person name="Weissenberger G."/>
            <person name="Zhu Y."/>
            <person name="Hemphill L."/>
            <person name="Shang Y."/>
            <person name="Youmans B."/>
            <person name="Ayvaz T."/>
            <person name="Ross M."/>
            <person name="Santibanez J."/>
            <person name="Aqrawi P."/>
            <person name="Gross S."/>
            <person name="Joshi V."/>
            <person name="Fowler G."/>
            <person name="Nazareth L."/>
            <person name="Reid J."/>
            <person name="Worley K."/>
            <person name="Petrosino J."/>
            <person name="Highlander S."/>
            <person name="Gibbs R."/>
        </authorList>
    </citation>
    <scope>NUCLEOTIDE SEQUENCE [LARGE SCALE GENOMIC DNA]</scope>
    <source>
        <strain evidence="7 8">DSM 2778</strain>
    </source>
</reference>
<dbReference type="Pfam" id="PF01750">
    <property type="entry name" value="HycI"/>
    <property type="match status" value="1"/>
</dbReference>
<comment type="similarity">
    <text evidence="1">Belongs to the peptidase A31 family.</text>
</comment>
<dbReference type="STRING" id="888060.HMPREF9081_0585"/>
<accession>F5RK00</accession>
<dbReference type="RefSeq" id="WP_006305445.1">
    <property type="nucleotide sequence ID" value="NZ_GL892076.1"/>
</dbReference>
<dbReference type="Proteomes" id="UP000004067">
    <property type="component" value="Unassembled WGS sequence"/>
</dbReference>
<dbReference type="GO" id="GO:0016485">
    <property type="term" value="P:protein processing"/>
    <property type="evidence" value="ECO:0007669"/>
    <property type="project" value="TreeGrafter"/>
</dbReference>
<keyword evidence="8" id="KW-1185">Reference proteome</keyword>
<gene>
    <name evidence="7" type="primary">hybD</name>
    <name evidence="7" type="ORF">HMPREF9081_0585</name>
</gene>
<dbReference type="Gene3D" id="3.40.50.1450">
    <property type="entry name" value="HybD-like"/>
    <property type="match status" value="1"/>
</dbReference>
<protein>
    <submittedName>
        <fullName evidence="7">Hydrogenase maturation protease</fullName>
    </submittedName>
</protein>
<dbReference type="eggNOG" id="COG0680">
    <property type="taxonomic scope" value="Bacteria"/>
</dbReference>
<keyword evidence="4" id="KW-0479">Metal-binding</keyword>
<dbReference type="GO" id="GO:0004190">
    <property type="term" value="F:aspartic-type endopeptidase activity"/>
    <property type="evidence" value="ECO:0007669"/>
    <property type="project" value="UniProtKB-KW"/>
</dbReference>
<evidence type="ECO:0000313" key="7">
    <source>
        <dbReference type="EMBL" id="EGK61252.1"/>
    </source>
</evidence>